<comment type="subcellular location">
    <subcellularLocation>
        <location evidence="1">Membrane</location>
    </subcellularLocation>
</comment>
<keyword evidence="11" id="KW-1185">Reference proteome</keyword>
<dbReference type="GO" id="GO:0016020">
    <property type="term" value="C:membrane"/>
    <property type="evidence" value="ECO:0007669"/>
    <property type="project" value="UniProtKB-SubCell"/>
</dbReference>
<feature type="domain" description="Cadherin" evidence="9">
    <location>
        <begin position="124"/>
        <end position="213"/>
    </location>
</feature>
<evidence type="ECO:0000256" key="3">
    <source>
        <dbReference type="ARBA" id="ARBA00022737"/>
    </source>
</evidence>
<feature type="domain" description="Cadherin" evidence="9">
    <location>
        <begin position="1142"/>
        <end position="1245"/>
    </location>
</feature>
<evidence type="ECO:0000256" key="2">
    <source>
        <dbReference type="ARBA" id="ARBA00022692"/>
    </source>
</evidence>
<feature type="domain" description="Cadherin" evidence="9">
    <location>
        <begin position="424"/>
        <end position="513"/>
    </location>
</feature>
<keyword evidence="3" id="KW-0677">Repeat</keyword>
<keyword evidence="7" id="KW-0472">Membrane</keyword>
<evidence type="ECO:0000256" key="8">
    <source>
        <dbReference type="SAM" id="MobiDB-lite"/>
    </source>
</evidence>
<evidence type="ECO:0000256" key="1">
    <source>
        <dbReference type="ARBA" id="ARBA00004370"/>
    </source>
</evidence>
<dbReference type="InterPro" id="IPR010221">
    <property type="entry name" value="VCBS_dom"/>
</dbReference>
<organism evidence="10 11">
    <name type="scientific">Novipirellula aureliae</name>
    <dbReference type="NCBI Taxonomy" id="2527966"/>
    <lineage>
        <taxon>Bacteria</taxon>
        <taxon>Pseudomonadati</taxon>
        <taxon>Planctomycetota</taxon>
        <taxon>Planctomycetia</taxon>
        <taxon>Pirellulales</taxon>
        <taxon>Pirellulaceae</taxon>
        <taxon>Novipirellula</taxon>
    </lineage>
</organism>
<accession>A0A5C6DSE3</accession>
<evidence type="ECO:0000256" key="7">
    <source>
        <dbReference type="ARBA" id="ARBA00023136"/>
    </source>
</evidence>
<feature type="domain" description="Cadherin" evidence="9">
    <location>
        <begin position="224"/>
        <end position="313"/>
    </location>
</feature>
<dbReference type="GO" id="GO:0007156">
    <property type="term" value="P:homophilic cell adhesion via plasma membrane adhesion molecules"/>
    <property type="evidence" value="ECO:0007669"/>
    <property type="project" value="InterPro"/>
</dbReference>
<feature type="domain" description="Cadherin" evidence="9">
    <location>
        <begin position="824"/>
        <end position="913"/>
    </location>
</feature>
<comment type="caution">
    <text evidence="10">The sequence shown here is derived from an EMBL/GenBank/DDBJ whole genome shotgun (WGS) entry which is preliminary data.</text>
</comment>
<evidence type="ECO:0000256" key="5">
    <source>
        <dbReference type="ARBA" id="ARBA00022889"/>
    </source>
</evidence>
<dbReference type="Pfam" id="PF17963">
    <property type="entry name" value="Big_9"/>
    <property type="match status" value="12"/>
</dbReference>
<evidence type="ECO:0000313" key="11">
    <source>
        <dbReference type="Proteomes" id="UP000315471"/>
    </source>
</evidence>
<feature type="domain" description="Cadherin" evidence="9">
    <location>
        <begin position="1253"/>
        <end position="1345"/>
    </location>
</feature>
<dbReference type="SUPFAM" id="SSF49313">
    <property type="entry name" value="Cadherin-like"/>
    <property type="match status" value="2"/>
</dbReference>
<keyword evidence="5" id="KW-0130">Cell adhesion</keyword>
<dbReference type="PROSITE" id="PS50268">
    <property type="entry name" value="CADHERIN_2"/>
    <property type="match status" value="10"/>
</dbReference>
<keyword evidence="2" id="KW-0812">Transmembrane</keyword>
<sequence>MITVTGTNDGPVAQSGVNTATEDGAVVNGTLSENDVDTSDKHTYSLVTNTSEGSVTVQSNGDYTFDPGADFQDLSLGETREVTFTYEVEDNNGATSQANFVITVTGTNDGPVAQAGTNTAIEDGAVVNGTLSETDVDANDTHTYSLVTNTAEGSVTVQSNGDYTFEPGADFQDLALGETRDVTFTYEVDDGNGGTSQANVVITVTGTNDGPVAQAGTNTATEDGAVVNGTLSENDVDTSDTHTYSLVTNTSEGSVTVQSNGDYTFDPGADFQNLSLGETREVTFTYEVEDNNGATSQANVVITVTGTNDGPVAQAGTNTAIEDGAVVNGTLSETDVDANDTHTYSLVSNTTEGNVTVQSNGDYAFDPGADFQDLALGETRDVTFAYEVDDGNGGTSQANVVITVTGTNDGPVAQTGVNTATEDGAVVNGTLSENDVDTSDTHTYSLVTNTSEGSVTVQSNGDYTFEPGADFQDLSLGETREVTFTYEVEDNNGATSQASVVITVTGTNDGPVAQAGTNTAIEDGAVINGTLSETDVDANDTHTYSLVTNTAEGSVTVQSNGDYAFDPGADFQDLALGETRDVTFTYEVDDGNGGTSQANVVITVTGTNDGPVAQTGVNTATEDGAVVNGTLSETDADTSDTHTYSLVTNTSEGSVTVQSNGDYTFDPGADFQDLSLGETREVTFTYEVEDNNGAISQANVVITVTGTNDGPVAQAGTNTATEDGAVVNGTLSETDVDANDTHTYSLVSNTSEGNVTVQSNGDYTFEPGADFQDLALGETRDVTFAYEVDDGNGGTSQANVVITVTGTNDGPVAQAGTNTATEDGAVVNGTLSENDVDTSDTHTYSLVTNTSEGSVTVQSNGDYTFDPGADFQDLSIGETRDVTFTYEVEDNNGATSQANVVITVTGTNDGPVAQAGTNTAIEDGAVVNGTLSETDVDANDTHTYSLITNTAEGSVTVQSNGDYTFEPGADFQDLALGETRVVTFTYEVTDNHGATSQADVTITVTGSNDGPIANADTATSVEAGGISNSTAGLDAVGNVLANDSDIDTIDTHTVSGVVAGNQIVAVGSVGSSVSGTYGSIVIDASGNYVYQIDNSNPNVEALLTSSDTLEDVFTYTIIDNHGIASTTQIRITVEGSNDNPHDLDATDMTIDENLANNEIVGTVTPSDVDTGDVYAYSLTDDADGRFAIDAAGNIRVTDSGRLDYESITQHSITVRVTDSTGGSYEEDFTVSLDDVNEFNISTPVDANLSVNAVNENSAIGTIVGFTAFAVDADGTNNAITYEIINCVDCPFTIDATTGVVTTAAVFDYEAIQSHVVTVQATSSDGSMATMDTTIQIIDVNEAPIAVGENFTLNMGNAIIVHPGLLDNDSDVDSSVLTVKIVHGPEHGVLTTLMNGNFVYTPSGGYFGIDTFTYVANDGELDSNPVTVTMTINAIDAGSGDGDGEDGDGNTEELGDTDDNGSDDPSATDALDNNDMLVGQVPANATSSSNNSGSNDNGSQIAPGIVVDSLGGADGNPMNDGFGNSGFSVTRENGMQWNSASQLNLSRVHANAVDSLDQMLLLDLTHSVGWHPLEDANGPGEESISFGTENVGVVGATAGIATVGYVLWALRGGVLLTTIFGSLPTWRLIDPSALLTAHRSANKKGGSGVETFLD</sequence>
<dbReference type="Gene3D" id="2.60.40.10">
    <property type="entry name" value="Immunoglobulins"/>
    <property type="match status" value="5"/>
</dbReference>
<dbReference type="PANTHER" id="PTHR24025:SF23">
    <property type="entry name" value="NEURAL-CADHERIN"/>
    <property type="match status" value="1"/>
</dbReference>
<dbReference type="SMART" id="SM00112">
    <property type="entry name" value="CA"/>
    <property type="match status" value="3"/>
</dbReference>
<keyword evidence="6" id="KW-1133">Transmembrane helix</keyword>
<dbReference type="NCBIfam" id="TIGR01965">
    <property type="entry name" value="VCBS_repeat"/>
    <property type="match status" value="11"/>
</dbReference>
<proteinExistence type="predicted"/>
<feature type="domain" description="Cadherin" evidence="9">
    <location>
        <begin position="624"/>
        <end position="713"/>
    </location>
</feature>
<dbReference type="Gene3D" id="2.60.40.60">
    <property type="entry name" value="Cadherins"/>
    <property type="match status" value="2"/>
</dbReference>
<keyword evidence="4" id="KW-0106">Calcium</keyword>
<feature type="domain" description="Cadherin" evidence="9">
    <location>
        <begin position="924"/>
        <end position="1013"/>
    </location>
</feature>
<evidence type="ECO:0000256" key="4">
    <source>
        <dbReference type="ARBA" id="ARBA00022837"/>
    </source>
</evidence>
<dbReference type="Pfam" id="PF00028">
    <property type="entry name" value="Cadherin"/>
    <property type="match status" value="2"/>
</dbReference>
<dbReference type="InterPro" id="IPR050971">
    <property type="entry name" value="Cadherin-domain_protein"/>
</dbReference>
<dbReference type="OrthoDB" id="292060at2"/>
<dbReference type="NCBIfam" id="NF012211">
    <property type="entry name" value="tand_rpt_95"/>
    <property type="match status" value="11"/>
</dbReference>
<feature type="domain" description="Cadherin" evidence="9">
    <location>
        <begin position="724"/>
        <end position="813"/>
    </location>
</feature>
<dbReference type="EMBL" id="SJPY01000005">
    <property type="protein sequence ID" value="TWU40253.1"/>
    <property type="molecule type" value="Genomic_DNA"/>
</dbReference>
<reference evidence="10 11" key="1">
    <citation type="submission" date="2019-02" db="EMBL/GenBank/DDBJ databases">
        <title>Deep-cultivation of Planctomycetes and their phenomic and genomic characterization uncovers novel biology.</title>
        <authorList>
            <person name="Wiegand S."/>
            <person name="Jogler M."/>
            <person name="Boedeker C."/>
            <person name="Pinto D."/>
            <person name="Vollmers J."/>
            <person name="Rivas-Marin E."/>
            <person name="Kohn T."/>
            <person name="Peeters S.H."/>
            <person name="Heuer A."/>
            <person name="Rast P."/>
            <person name="Oberbeckmann S."/>
            <person name="Bunk B."/>
            <person name="Jeske O."/>
            <person name="Meyerdierks A."/>
            <person name="Storesund J.E."/>
            <person name="Kallscheuer N."/>
            <person name="Luecker S."/>
            <person name="Lage O.M."/>
            <person name="Pohl T."/>
            <person name="Merkel B.J."/>
            <person name="Hornburger P."/>
            <person name="Mueller R.-W."/>
            <person name="Bruemmer F."/>
            <person name="Labrenz M."/>
            <person name="Spormann A.M."/>
            <person name="Op Den Camp H."/>
            <person name="Overmann J."/>
            <person name="Amann R."/>
            <person name="Jetten M.S.M."/>
            <person name="Mascher T."/>
            <person name="Medema M.H."/>
            <person name="Devos D.P."/>
            <person name="Kaster A.-K."/>
            <person name="Ovreas L."/>
            <person name="Rohde M."/>
            <person name="Galperin M.Y."/>
            <person name="Jogler C."/>
        </authorList>
    </citation>
    <scope>NUCLEOTIDE SEQUENCE [LARGE SCALE GENOMIC DNA]</scope>
    <source>
        <strain evidence="10 11">Q31b</strain>
    </source>
</reference>
<evidence type="ECO:0000313" key="10">
    <source>
        <dbReference type="EMBL" id="TWU40253.1"/>
    </source>
</evidence>
<protein>
    <submittedName>
        <fullName evidence="10">Cadherin domain protein</fullName>
    </submittedName>
</protein>
<dbReference type="RefSeq" id="WP_146600843.1">
    <property type="nucleotide sequence ID" value="NZ_SJPY01000005.1"/>
</dbReference>
<evidence type="ECO:0000259" key="9">
    <source>
        <dbReference type="PROSITE" id="PS50268"/>
    </source>
</evidence>
<gene>
    <name evidence="10" type="ORF">Q31b_35980</name>
</gene>
<feature type="domain" description="Cadherin" evidence="9">
    <location>
        <begin position="24"/>
        <end position="113"/>
    </location>
</feature>
<feature type="compositionally biased region" description="Low complexity" evidence="8">
    <location>
        <begin position="1486"/>
        <end position="1498"/>
    </location>
</feature>
<name>A0A5C6DSE3_9BACT</name>
<feature type="region of interest" description="Disordered" evidence="8">
    <location>
        <begin position="1433"/>
        <end position="1526"/>
    </location>
</feature>
<dbReference type="InterPro" id="IPR015919">
    <property type="entry name" value="Cadherin-like_sf"/>
</dbReference>
<dbReference type="CDD" id="cd11304">
    <property type="entry name" value="Cadherin_repeat"/>
    <property type="match status" value="2"/>
</dbReference>
<dbReference type="GO" id="GO:0005911">
    <property type="term" value="C:cell-cell junction"/>
    <property type="evidence" value="ECO:0007669"/>
    <property type="project" value="TreeGrafter"/>
</dbReference>
<feature type="compositionally biased region" description="Acidic residues" evidence="8">
    <location>
        <begin position="1441"/>
        <end position="1461"/>
    </location>
</feature>
<dbReference type="PANTHER" id="PTHR24025">
    <property type="entry name" value="DESMOGLEIN FAMILY MEMBER"/>
    <property type="match status" value="1"/>
</dbReference>
<dbReference type="Proteomes" id="UP000315471">
    <property type="component" value="Unassembled WGS sequence"/>
</dbReference>
<dbReference type="InterPro" id="IPR013783">
    <property type="entry name" value="Ig-like_fold"/>
</dbReference>
<dbReference type="GO" id="GO:0005509">
    <property type="term" value="F:calcium ion binding"/>
    <property type="evidence" value="ECO:0007669"/>
    <property type="project" value="InterPro"/>
</dbReference>
<dbReference type="InterPro" id="IPR002126">
    <property type="entry name" value="Cadherin-like_dom"/>
</dbReference>
<evidence type="ECO:0000256" key="6">
    <source>
        <dbReference type="ARBA" id="ARBA00022989"/>
    </source>
</evidence>